<evidence type="ECO:0000256" key="10">
    <source>
        <dbReference type="PROSITE-ProRule" id="PRU00042"/>
    </source>
</evidence>
<evidence type="ECO:0000256" key="7">
    <source>
        <dbReference type="ARBA" id="ARBA00023125"/>
    </source>
</evidence>
<keyword evidence="5" id="KW-0862">Zinc</keyword>
<keyword evidence="4 10" id="KW-0863">Zinc-finger</keyword>
<feature type="compositionally biased region" description="Basic residues" evidence="11">
    <location>
        <begin position="245"/>
        <end position="255"/>
    </location>
</feature>
<dbReference type="GO" id="GO:0045893">
    <property type="term" value="P:positive regulation of DNA-templated transcription"/>
    <property type="evidence" value="ECO:0007669"/>
    <property type="project" value="UniProtKB-ARBA"/>
</dbReference>
<protein>
    <recommendedName>
        <fullName evidence="12">C2H2-type domain-containing protein</fullName>
    </recommendedName>
</protein>
<keyword evidence="14" id="KW-1185">Reference proteome</keyword>
<dbReference type="GO" id="GO:0000981">
    <property type="term" value="F:DNA-binding transcription factor activity, RNA polymerase II-specific"/>
    <property type="evidence" value="ECO:0007669"/>
    <property type="project" value="TreeGrafter"/>
</dbReference>
<dbReference type="VEuPathDB" id="FungiDB:HGUI_02763"/>
<evidence type="ECO:0000313" key="13">
    <source>
        <dbReference type="EMBL" id="SGZ40563.1"/>
    </source>
</evidence>
<dbReference type="GO" id="GO:0005634">
    <property type="term" value="C:nucleus"/>
    <property type="evidence" value="ECO:0007669"/>
    <property type="project" value="UniProtKB-SubCell"/>
</dbReference>
<keyword evidence="8" id="KW-0804">Transcription</keyword>
<keyword evidence="9" id="KW-0539">Nucleus</keyword>
<dbReference type="AlphaFoldDB" id="A0A1L0B682"/>
<name>A0A1L0B682_9ASCO</name>
<dbReference type="FunFam" id="3.30.160.60:FF:001228">
    <property type="entry name" value="Zinc finger protein 236"/>
    <property type="match status" value="1"/>
</dbReference>
<evidence type="ECO:0000256" key="9">
    <source>
        <dbReference type="ARBA" id="ARBA00023242"/>
    </source>
</evidence>
<dbReference type="Gene3D" id="3.30.160.60">
    <property type="entry name" value="Classic Zinc Finger"/>
    <property type="match status" value="2"/>
</dbReference>
<feature type="region of interest" description="Disordered" evidence="11">
    <location>
        <begin position="216"/>
        <end position="258"/>
    </location>
</feature>
<keyword evidence="6" id="KW-0805">Transcription regulation</keyword>
<evidence type="ECO:0000256" key="8">
    <source>
        <dbReference type="ARBA" id="ARBA00023163"/>
    </source>
</evidence>
<dbReference type="GO" id="GO:0008270">
    <property type="term" value="F:zinc ion binding"/>
    <property type="evidence" value="ECO:0007669"/>
    <property type="project" value="UniProtKB-KW"/>
</dbReference>
<evidence type="ECO:0000313" key="14">
    <source>
        <dbReference type="Proteomes" id="UP000183365"/>
    </source>
</evidence>
<evidence type="ECO:0000256" key="11">
    <source>
        <dbReference type="SAM" id="MobiDB-lite"/>
    </source>
</evidence>
<dbReference type="PROSITE" id="PS50157">
    <property type="entry name" value="ZINC_FINGER_C2H2_2"/>
    <property type="match status" value="2"/>
</dbReference>
<evidence type="ECO:0000256" key="1">
    <source>
        <dbReference type="ARBA" id="ARBA00004123"/>
    </source>
</evidence>
<evidence type="ECO:0000256" key="2">
    <source>
        <dbReference type="ARBA" id="ARBA00022723"/>
    </source>
</evidence>
<dbReference type="PANTHER" id="PTHR24408:SF58">
    <property type="entry name" value="TRANSCRIPTION FACTOR (TFIIIA), PUTATIVE (AFU_ORTHOLOGUE AFUA_1G05150)-RELATED"/>
    <property type="match status" value="1"/>
</dbReference>
<dbReference type="EMBL" id="FQNF01000054">
    <property type="protein sequence ID" value="SGZ40563.1"/>
    <property type="molecule type" value="Genomic_DNA"/>
</dbReference>
<dbReference type="OrthoDB" id="6077919at2759"/>
<feature type="domain" description="C2H2-type" evidence="12">
    <location>
        <begin position="259"/>
        <end position="286"/>
    </location>
</feature>
<evidence type="ECO:0000256" key="4">
    <source>
        <dbReference type="ARBA" id="ARBA00022771"/>
    </source>
</evidence>
<evidence type="ECO:0000256" key="3">
    <source>
        <dbReference type="ARBA" id="ARBA00022737"/>
    </source>
</evidence>
<keyword evidence="2" id="KW-0479">Metal-binding</keyword>
<dbReference type="FunFam" id="3.30.160.60:FF:001732">
    <property type="entry name" value="Zgc:162936"/>
    <property type="match status" value="1"/>
</dbReference>
<dbReference type="PANTHER" id="PTHR24408">
    <property type="entry name" value="ZINC FINGER PROTEIN"/>
    <property type="match status" value="1"/>
</dbReference>
<evidence type="ECO:0000256" key="5">
    <source>
        <dbReference type="ARBA" id="ARBA00022833"/>
    </source>
</evidence>
<gene>
    <name evidence="13" type="ORF">HGUI_02763</name>
</gene>
<dbReference type="SUPFAM" id="SSF57667">
    <property type="entry name" value="beta-beta-alpha zinc fingers"/>
    <property type="match status" value="1"/>
</dbReference>
<evidence type="ECO:0000256" key="6">
    <source>
        <dbReference type="ARBA" id="ARBA00023015"/>
    </source>
</evidence>
<keyword evidence="3" id="KW-0677">Repeat</keyword>
<feature type="domain" description="C2H2-type" evidence="12">
    <location>
        <begin position="287"/>
        <end position="311"/>
    </location>
</feature>
<feature type="compositionally biased region" description="Basic and acidic residues" evidence="11">
    <location>
        <begin position="219"/>
        <end position="233"/>
    </location>
</feature>
<proteinExistence type="predicted"/>
<dbReference type="Pfam" id="PF00096">
    <property type="entry name" value="zf-C2H2"/>
    <property type="match status" value="2"/>
</dbReference>
<evidence type="ECO:0000259" key="12">
    <source>
        <dbReference type="PROSITE" id="PS50157"/>
    </source>
</evidence>
<reference evidence="14" key="1">
    <citation type="submission" date="2016-11" db="EMBL/GenBank/DDBJ databases">
        <authorList>
            <person name="Guldener U."/>
        </authorList>
    </citation>
    <scope>NUCLEOTIDE SEQUENCE [LARGE SCALE GENOMIC DNA]</scope>
</reference>
<sequence>MNTKNHQDSKGTKKGSIQDLNMQMNSMNSEHSMDKNNRNPRVILNSSTLHTSPNQYMNVQQAYPFNTVYTQPFMNSPEVINQNVPFNRNTAPLYTNFVGNYYPMVPSLNLNMNQSISYYNDNNQYVPYRNSQPLIYMGPDGNFYQVYNNSMINSGRDVTFPNTLQNITNMRADNTTISNPQLTKQRSYSSPSIYNRQDLPKLNFKLPDLKTHLNSYTNKEQKPKLPSLKELKQKINGTSTDTKKVTKPSSKKTSRPLKFPCTQCDKKFHRQDALQTHMNIHLGLKPYKCDICGKCFNAKQNMVRHKKTHQR</sequence>
<dbReference type="GO" id="GO:0043565">
    <property type="term" value="F:sequence-specific DNA binding"/>
    <property type="evidence" value="ECO:0007669"/>
    <property type="project" value="TreeGrafter"/>
</dbReference>
<keyword evidence="7" id="KW-0238">DNA-binding</keyword>
<dbReference type="InterPro" id="IPR013087">
    <property type="entry name" value="Znf_C2H2_type"/>
</dbReference>
<dbReference type="InterPro" id="IPR036236">
    <property type="entry name" value="Znf_C2H2_sf"/>
</dbReference>
<dbReference type="PROSITE" id="PS00028">
    <property type="entry name" value="ZINC_FINGER_C2H2_1"/>
    <property type="match status" value="2"/>
</dbReference>
<comment type="subcellular location">
    <subcellularLocation>
        <location evidence="1">Nucleus</location>
    </subcellularLocation>
</comment>
<organism evidence="13 14">
    <name type="scientific">Hanseniaspora guilliermondii</name>
    <dbReference type="NCBI Taxonomy" id="56406"/>
    <lineage>
        <taxon>Eukaryota</taxon>
        <taxon>Fungi</taxon>
        <taxon>Dikarya</taxon>
        <taxon>Ascomycota</taxon>
        <taxon>Saccharomycotina</taxon>
        <taxon>Saccharomycetes</taxon>
        <taxon>Saccharomycodales</taxon>
        <taxon>Saccharomycodaceae</taxon>
        <taxon>Hanseniaspora</taxon>
    </lineage>
</organism>
<dbReference type="Proteomes" id="UP000183365">
    <property type="component" value="Unassembled WGS sequence"/>
</dbReference>
<accession>A0A1L0B682</accession>
<dbReference type="GO" id="GO:0005694">
    <property type="term" value="C:chromosome"/>
    <property type="evidence" value="ECO:0007669"/>
    <property type="project" value="UniProtKB-ARBA"/>
</dbReference>
<dbReference type="SMART" id="SM00355">
    <property type="entry name" value="ZnF_C2H2"/>
    <property type="match status" value="2"/>
</dbReference>